<dbReference type="Gene3D" id="3.40.710.10">
    <property type="entry name" value="DD-peptidase/beta-lactamase superfamily"/>
    <property type="match status" value="1"/>
</dbReference>
<feature type="domain" description="Beta-lactamase-related" evidence="7">
    <location>
        <begin position="628"/>
        <end position="1022"/>
    </location>
</feature>
<dbReference type="Pfam" id="PF00933">
    <property type="entry name" value="Glyco_hydro_3"/>
    <property type="match status" value="1"/>
</dbReference>
<feature type="region of interest" description="Disordered" evidence="6">
    <location>
        <begin position="1"/>
        <end position="31"/>
    </location>
</feature>
<dbReference type="EMBL" id="BAABGZ010000006">
    <property type="protein sequence ID" value="GAA4347291.1"/>
    <property type="molecule type" value="Genomic_DNA"/>
</dbReference>
<evidence type="ECO:0000256" key="6">
    <source>
        <dbReference type="SAM" id="MobiDB-lite"/>
    </source>
</evidence>
<gene>
    <name evidence="9" type="ORF">GCM10023185_02270</name>
</gene>
<dbReference type="Pfam" id="PF00144">
    <property type="entry name" value="Beta-lactamase"/>
    <property type="match status" value="1"/>
</dbReference>
<dbReference type="SUPFAM" id="SSF51445">
    <property type="entry name" value="(Trans)glycosidases"/>
    <property type="match status" value="1"/>
</dbReference>
<dbReference type="InterPro" id="IPR036962">
    <property type="entry name" value="Glyco_hydro_3_N_sf"/>
</dbReference>
<dbReference type="GO" id="GO:0016787">
    <property type="term" value="F:hydrolase activity"/>
    <property type="evidence" value="ECO:0007669"/>
    <property type="project" value="UniProtKB-KW"/>
</dbReference>
<dbReference type="SUPFAM" id="SSF56601">
    <property type="entry name" value="beta-lactamase/transpeptidase-like"/>
    <property type="match status" value="1"/>
</dbReference>
<dbReference type="Proteomes" id="UP001501153">
    <property type="component" value="Unassembled WGS sequence"/>
</dbReference>
<evidence type="ECO:0000256" key="1">
    <source>
        <dbReference type="ARBA" id="ARBA00001231"/>
    </source>
</evidence>
<keyword evidence="4 9" id="KW-0378">Hydrolase</keyword>
<keyword evidence="5" id="KW-0326">Glycosidase</keyword>
<comment type="caution">
    <text evidence="9">The sequence shown here is derived from an EMBL/GenBank/DDBJ whole genome shotgun (WGS) entry which is preliminary data.</text>
</comment>
<feature type="domain" description="Glycoside hydrolase family 3 N-terminal" evidence="8">
    <location>
        <begin position="74"/>
        <end position="389"/>
    </location>
</feature>
<dbReference type="InterPro" id="IPR050226">
    <property type="entry name" value="NagZ_Beta-hexosaminidase"/>
</dbReference>
<feature type="compositionally biased region" description="Low complexity" evidence="6">
    <location>
        <begin position="22"/>
        <end position="31"/>
    </location>
</feature>
<dbReference type="InterPro" id="IPR036881">
    <property type="entry name" value="Glyco_hydro_3_C_sf"/>
</dbReference>
<evidence type="ECO:0000313" key="9">
    <source>
        <dbReference type="EMBL" id="GAA4347291.1"/>
    </source>
</evidence>
<protein>
    <recommendedName>
        <fullName evidence="3">beta-N-acetylhexosaminidase</fullName>
        <ecNumber evidence="3">3.2.1.52</ecNumber>
    </recommendedName>
</protein>
<evidence type="ECO:0000259" key="8">
    <source>
        <dbReference type="Pfam" id="PF00933"/>
    </source>
</evidence>
<evidence type="ECO:0000256" key="3">
    <source>
        <dbReference type="ARBA" id="ARBA00012663"/>
    </source>
</evidence>
<evidence type="ECO:0000259" key="7">
    <source>
        <dbReference type="Pfam" id="PF00144"/>
    </source>
</evidence>
<dbReference type="InterPro" id="IPR001466">
    <property type="entry name" value="Beta-lactam-related"/>
</dbReference>
<organism evidence="9 10">
    <name type="scientific">Hymenobacter saemangeumensis</name>
    <dbReference type="NCBI Taxonomy" id="1084522"/>
    <lineage>
        <taxon>Bacteria</taxon>
        <taxon>Pseudomonadati</taxon>
        <taxon>Bacteroidota</taxon>
        <taxon>Cytophagia</taxon>
        <taxon>Cytophagales</taxon>
        <taxon>Hymenobacteraceae</taxon>
        <taxon>Hymenobacter</taxon>
    </lineage>
</organism>
<feature type="region of interest" description="Disordered" evidence="6">
    <location>
        <begin position="670"/>
        <end position="708"/>
    </location>
</feature>
<evidence type="ECO:0000256" key="5">
    <source>
        <dbReference type="ARBA" id="ARBA00023295"/>
    </source>
</evidence>
<dbReference type="EC" id="3.2.1.52" evidence="3"/>
<dbReference type="PANTHER" id="PTHR30480:SF13">
    <property type="entry name" value="BETA-HEXOSAMINIDASE"/>
    <property type="match status" value="1"/>
</dbReference>
<dbReference type="Gene3D" id="3.40.50.1700">
    <property type="entry name" value="Glycoside hydrolase family 3 C-terminal domain"/>
    <property type="match status" value="1"/>
</dbReference>
<comment type="similarity">
    <text evidence="2">Belongs to the glycosyl hydrolase 3 family.</text>
</comment>
<dbReference type="SUPFAM" id="SSF52279">
    <property type="entry name" value="Beta-D-glucan exohydrolase, C-terminal domain"/>
    <property type="match status" value="1"/>
</dbReference>
<evidence type="ECO:0000256" key="2">
    <source>
        <dbReference type="ARBA" id="ARBA00005336"/>
    </source>
</evidence>
<evidence type="ECO:0000256" key="4">
    <source>
        <dbReference type="ARBA" id="ARBA00022801"/>
    </source>
</evidence>
<dbReference type="Gene3D" id="3.20.20.300">
    <property type="entry name" value="Glycoside hydrolase, family 3, N-terminal domain"/>
    <property type="match status" value="1"/>
</dbReference>
<sequence>MCGLLPLSTAFSQTRPARPTGPVRRPALPRAEAARRAAAQAAARQKAPAPGAPAFTQYLRSRWVDSLMRVLTPDQRAAQLFMVAAYSNRKRVDEDSVSALIQRYGIGGLIFFQGGPGRQARLLNRYQSQSRVPLLVAMDAEWGVGMRLDSVLRFPYQMSLGAGTRSDSLQLYDMGREVARQFKRLGMHVNFAPVVDVNNNAANPVIGFRSWGEDPAAVTRASRLYMRGMQDAGILAVAKHFPGHGDVDADSHLALPTVRVDRRRLDTLELPPFRNLIKAGVGGMMIAHLNVPALDTTGGPSTLSRPIVTDFLRGELGFRGIVFTDAMNMQGVISKFPPGEADVRALLAGNDILEFSKNVPLALRMVRAAVDSGRISQREIDEHCRRVLALKQWAGLHKYRPVNTSNLFQDLNPPHARYLSRRLSEQSLTLLRNQRNLLPLRRLDTLRIATLVVGGSVLTDTTEFQKAVADYAPADHFRLSATASLDELTALREKLFPYNLILVGLQNLGRSPASSFGITPETNMLLRELTKPGQQVVISVFGSAYAVGRIRDLDRAGAVVLAYQESQNAQSNAAQLIFGGIGAQGQLPVTVSDKLPLGTGLISEGGLRLRYATPEDVGLDGRLEARIDSIVGRALAAQATPGMQVLIARKGAVVLRKSYGNQTYAGFVGDGEEGIGNKGQGKGKKEKRKKDKSVSPMPSSVSPSIPRPVRDTDVYDLASLTKALAATPALMKLQEAGRFSLDSTLGQYFPELRKTNKADLKLRDVLSHQAGLKAFIPFWKDLTNKDGELRRRYIHTDSSARFPLPVAQGLWARRDLPELLLEKIGESPLNEKPGYVYSDLSFYLYPQLVRQRTGMEFEDFLHKEIYRPLGATTLKFKPKNHFARPRIVPTEYDSAFRRQLLHGTVNDEGAALLGGISGHAGLFGTANDVAKLAQAYAWGGRYGGQQLFSKEVLEEYTRCQFCPGNRRGLGFDRQAATPAGNTAKGASARSFGHSGFTGTYFWVDPETELVVVVLSNRVHTSRHNNKLSQLNVRTDIQQAAIEALRR</sequence>
<evidence type="ECO:0000313" key="10">
    <source>
        <dbReference type="Proteomes" id="UP001501153"/>
    </source>
</evidence>
<keyword evidence="10" id="KW-1185">Reference proteome</keyword>
<feature type="compositionally biased region" description="Low complexity" evidence="6">
    <location>
        <begin position="694"/>
        <end position="704"/>
    </location>
</feature>
<accession>A0ABP8HY47</accession>
<name>A0ABP8HY47_9BACT</name>
<dbReference type="InterPro" id="IPR001764">
    <property type="entry name" value="Glyco_hydro_3_N"/>
</dbReference>
<dbReference type="InterPro" id="IPR012338">
    <property type="entry name" value="Beta-lactam/transpept-like"/>
</dbReference>
<feature type="compositionally biased region" description="Basic residues" evidence="6">
    <location>
        <begin position="681"/>
        <end position="691"/>
    </location>
</feature>
<dbReference type="PANTHER" id="PTHR30480">
    <property type="entry name" value="BETA-HEXOSAMINIDASE-RELATED"/>
    <property type="match status" value="1"/>
</dbReference>
<reference evidence="10" key="1">
    <citation type="journal article" date="2019" name="Int. J. Syst. Evol. Microbiol.">
        <title>The Global Catalogue of Microorganisms (GCM) 10K type strain sequencing project: providing services to taxonomists for standard genome sequencing and annotation.</title>
        <authorList>
            <consortium name="The Broad Institute Genomics Platform"/>
            <consortium name="The Broad Institute Genome Sequencing Center for Infectious Disease"/>
            <person name="Wu L."/>
            <person name="Ma J."/>
        </authorList>
    </citation>
    <scope>NUCLEOTIDE SEQUENCE [LARGE SCALE GENOMIC DNA]</scope>
    <source>
        <strain evidence="10">JCM 17923</strain>
    </source>
</reference>
<dbReference type="InterPro" id="IPR017853">
    <property type="entry name" value="GH"/>
</dbReference>
<proteinExistence type="inferred from homology"/>
<comment type="catalytic activity">
    <reaction evidence="1">
        <text>Hydrolysis of terminal non-reducing N-acetyl-D-hexosamine residues in N-acetyl-beta-D-hexosaminides.</text>
        <dbReference type="EC" id="3.2.1.52"/>
    </reaction>
</comment>